<keyword evidence="1" id="KW-1133">Transmembrane helix</keyword>
<dbReference type="EMBL" id="JAHHUM010000334">
    <property type="protein sequence ID" value="KAK5620802.1"/>
    <property type="molecule type" value="Genomic_DNA"/>
</dbReference>
<reference evidence="2 3" key="1">
    <citation type="submission" date="2021-06" db="EMBL/GenBank/DDBJ databases">
        <authorList>
            <person name="Palmer J.M."/>
        </authorList>
    </citation>
    <scope>NUCLEOTIDE SEQUENCE [LARGE SCALE GENOMIC DNA]</scope>
    <source>
        <strain evidence="2 3">MEX-2019</strain>
        <tissue evidence="2">Muscle</tissue>
    </source>
</reference>
<gene>
    <name evidence="2" type="ORF">CRENBAI_018446</name>
</gene>
<organism evidence="2 3">
    <name type="scientific">Crenichthys baileyi</name>
    <name type="common">White River springfish</name>
    <dbReference type="NCBI Taxonomy" id="28760"/>
    <lineage>
        <taxon>Eukaryota</taxon>
        <taxon>Metazoa</taxon>
        <taxon>Chordata</taxon>
        <taxon>Craniata</taxon>
        <taxon>Vertebrata</taxon>
        <taxon>Euteleostomi</taxon>
        <taxon>Actinopterygii</taxon>
        <taxon>Neopterygii</taxon>
        <taxon>Teleostei</taxon>
        <taxon>Neoteleostei</taxon>
        <taxon>Acanthomorphata</taxon>
        <taxon>Ovalentaria</taxon>
        <taxon>Atherinomorphae</taxon>
        <taxon>Cyprinodontiformes</taxon>
        <taxon>Goodeidae</taxon>
        <taxon>Crenichthys</taxon>
    </lineage>
</organism>
<name>A0AAV9SHL8_9TELE</name>
<comment type="caution">
    <text evidence="2">The sequence shown here is derived from an EMBL/GenBank/DDBJ whole genome shotgun (WGS) entry which is preliminary data.</text>
</comment>
<dbReference type="Proteomes" id="UP001311232">
    <property type="component" value="Unassembled WGS sequence"/>
</dbReference>
<sequence>MDAAQDAAPALRCFLPETFQCCGPSRKQVGSEGGTKCGPDCTRAEEMIGSIFLMWPPLLRLSLFLFIVLFSHFSSVSCGVLRV</sequence>
<evidence type="ECO:0000313" key="2">
    <source>
        <dbReference type="EMBL" id="KAK5620802.1"/>
    </source>
</evidence>
<keyword evidence="3" id="KW-1185">Reference proteome</keyword>
<protein>
    <submittedName>
        <fullName evidence="2">Uncharacterized protein</fullName>
    </submittedName>
</protein>
<keyword evidence="1" id="KW-0812">Transmembrane</keyword>
<accession>A0AAV9SHL8</accession>
<evidence type="ECO:0000313" key="3">
    <source>
        <dbReference type="Proteomes" id="UP001311232"/>
    </source>
</evidence>
<proteinExistence type="predicted"/>
<dbReference type="AlphaFoldDB" id="A0AAV9SHL8"/>
<keyword evidence="1" id="KW-0472">Membrane</keyword>
<evidence type="ECO:0000256" key="1">
    <source>
        <dbReference type="SAM" id="Phobius"/>
    </source>
</evidence>
<feature type="transmembrane region" description="Helical" evidence="1">
    <location>
        <begin position="61"/>
        <end position="81"/>
    </location>
</feature>